<evidence type="ECO:0000313" key="2">
    <source>
        <dbReference type="EMBL" id="GIE93283.1"/>
    </source>
</evidence>
<proteinExistence type="predicted"/>
<comment type="caution">
    <text evidence="2">The sequence shown here is derived from an EMBL/GenBank/DDBJ whole genome shotgun (WGS) entry which is preliminary data.</text>
</comment>
<name>A0A919JR79_9ACTN</name>
<dbReference type="AlphaFoldDB" id="A0A919JR79"/>
<protein>
    <recommendedName>
        <fullName evidence="1">Aminoglycoside phosphotransferase domain-containing protein</fullName>
    </recommendedName>
</protein>
<organism evidence="2 3">
    <name type="scientific">Paractinoplanes rishiriensis</name>
    <dbReference type="NCBI Taxonomy" id="1050105"/>
    <lineage>
        <taxon>Bacteria</taxon>
        <taxon>Bacillati</taxon>
        <taxon>Actinomycetota</taxon>
        <taxon>Actinomycetes</taxon>
        <taxon>Micromonosporales</taxon>
        <taxon>Micromonosporaceae</taxon>
        <taxon>Paractinoplanes</taxon>
    </lineage>
</organism>
<accession>A0A919JR79</accession>
<reference evidence="2" key="1">
    <citation type="submission" date="2021-01" db="EMBL/GenBank/DDBJ databases">
        <title>Whole genome shotgun sequence of Actinoplanes rishiriensis NBRC 108556.</title>
        <authorList>
            <person name="Komaki H."/>
            <person name="Tamura T."/>
        </authorList>
    </citation>
    <scope>NUCLEOTIDE SEQUENCE</scope>
    <source>
        <strain evidence="2">NBRC 108556</strain>
    </source>
</reference>
<dbReference type="SUPFAM" id="SSF56112">
    <property type="entry name" value="Protein kinase-like (PK-like)"/>
    <property type="match status" value="1"/>
</dbReference>
<gene>
    <name evidence="2" type="ORF">Ari01nite_07480</name>
</gene>
<feature type="domain" description="Aminoglycoside phosphotransferase" evidence="1">
    <location>
        <begin position="98"/>
        <end position="320"/>
    </location>
</feature>
<evidence type="ECO:0000259" key="1">
    <source>
        <dbReference type="Pfam" id="PF01636"/>
    </source>
</evidence>
<dbReference type="Pfam" id="PF01636">
    <property type="entry name" value="APH"/>
    <property type="match status" value="1"/>
</dbReference>
<evidence type="ECO:0000313" key="3">
    <source>
        <dbReference type="Proteomes" id="UP000636960"/>
    </source>
</evidence>
<dbReference type="EMBL" id="BOMV01000006">
    <property type="protein sequence ID" value="GIE93283.1"/>
    <property type="molecule type" value="Genomic_DNA"/>
</dbReference>
<keyword evidence="3" id="KW-1185">Reference proteome</keyword>
<sequence>MKTLPDNPNLDHLRRQAKDLLTGLRGIRPEASLADAQTSLAEQYGFRTWTDLKAEVDRTRGRFDVADPALAQQIADRFGLGTVAGAMRSLSRPDEVGRRWQLETDRGRWLARTVDDVFPPTDGAENARFQEAAAGAGVTLPMPVRSTADNVIEELGGHQWRLYASVKSGPPLVAPVSPAVTYAVGGILAALHRLRFPADRICPWSSMRLATRGWAELADLATAKEVPWAPALTDALPALTSLTEVGDGTPEQPVLCHNNLSPGNVRVGAGGRLVVTGWEHAAGLPPSWELAFALVNWSVHAGGEVHTEAARALVAGYGKAPELTLASFRGTAIGLENYVSGQIEVALHASEPEEVRFADRNVRHLLGHLTTRETFDRVLAAVRG</sequence>
<dbReference type="Proteomes" id="UP000636960">
    <property type="component" value="Unassembled WGS sequence"/>
</dbReference>
<dbReference type="InterPro" id="IPR002575">
    <property type="entry name" value="Aminoglycoside_PTrfase"/>
</dbReference>
<dbReference type="Gene3D" id="3.90.1200.10">
    <property type="match status" value="1"/>
</dbReference>
<dbReference type="RefSeq" id="WP_203779321.1">
    <property type="nucleotide sequence ID" value="NZ_BOMV01000006.1"/>
</dbReference>
<dbReference type="InterPro" id="IPR011009">
    <property type="entry name" value="Kinase-like_dom_sf"/>
</dbReference>